<feature type="compositionally biased region" description="Low complexity" evidence="1">
    <location>
        <begin position="73"/>
        <end position="100"/>
    </location>
</feature>
<feature type="region of interest" description="Disordered" evidence="1">
    <location>
        <begin position="73"/>
        <end position="114"/>
    </location>
</feature>
<protein>
    <recommendedName>
        <fullName evidence="5">Type II secretion system protein GspG C-terminal domain-containing protein</fullName>
    </recommendedName>
</protein>
<keyword evidence="4" id="KW-1185">Reference proteome</keyword>
<name>A0ABW0LB99_9BURK</name>
<evidence type="ECO:0000313" key="4">
    <source>
        <dbReference type="Proteomes" id="UP001596050"/>
    </source>
</evidence>
<comment type="caution">
    <text evidence="3">The sequence shown here is derived from an EMBL/GenBank/DDBJ whole genome shotgun (WGS) entry which is preliminary data.</text>
</comment>
<organism evidence="3 4">
    <name type="scientific">Massilia niabensis</name>
    <dbReference type="NCBI Taxonomy" id="544910"/>
    <lineage>
        <taxon>Bacteria</taxon>
        <taxon>Pseudomonadati</taxon>
        <taxon>Pseudomonadota</taxon>
        <taxon>Betaproteobacteria</taxon>
        <taxon>Burkholderiales</taxon>
        <taxon>Oxalobacteraceae</taxon>
        <taxon>Telluria group</taxon>
        <taxon>Massilia</taxon>
    </lineage>
</organism>
<feature type="compositionally biased region" description="Basic and acidic residues" evidence="1">
    <location>
        <begin position="203"/>
        <end position="222"/>
    </location>
</feature>
<dbReference type="EMBL" id="JBHSMU010000015">
    <property type="protein sequence ID" value="MFC5462068.1"/>
    <property type="molecule type" value="Genomic_DNA"/>
</dbReference>
<keyword evidence="2" id="KW-1133">Transmembrane helix</keyword>
<evidence type="ECO:0008006" key="5">
    <source>
        <dbReference type="Google" id="ProtNLM"/>
    </source>
</evidence>
<evidence type="ECO:0000256" key="1">
    <source>
        <dbReference type="SAM" id="MobiDB-lite"/>
    </source>
</evidence>
<feature type="transmembrane region" description="Helical" evidence="2">
    <location>
        <begin position="12"/>
        <end position="31"/>
    </location>
</feature>
<feature type="region of interest" description="Disordered" evidence="1">
    <location>
        <begin position="203"/>
        <end position="239"/>
    </location>
</feature>
<sequence length="239" mass="25579">MNIAQSPLQQPRSLTGIGISLAVHLLLVVLWQASRPPLLPDDTPPEMQFVRVLPVPEAANRPLAALPVPVRRPTAPQAQPAAQAAAPSADAPTASTTLPAEPTDQPAAPAPSTADLLQQAKAAAGGIDSALRKENPRRGIQAPIVTATMKLERGIARAAEMAPNKWYEAPKVHEVLDPGGYGRRRYRVITARGTYCVTYESNHGPDGRDTMRDGIPPKKTNCDPDEEPATSQDWNHKGL</sequence>
<dbReference type="RefSeq" id="WP_379785519.1">
    <property type="nucleotide sequence ID" value="NZ_JBHSMU010000015.1"/>
</dbReference>
<evidence type="ECO:0000313" key="3">
    <source>
        <dbReference type="EMBL" id="MFC5462068.1"/>
    </source>
</evidence>
<accession>A0ABW0LB99</accession>
<dbReference type="Proteomes" id="UP001596050">
    <property type="component" value="Unassembled WGS sequence"/>
</dbReference>
<reference evidence="4" key="1">
    <citation type="journal article" date="2019" name="Int. J. Syst. Evol. Microbiol.">
        <title>The Global Catalogue of Microorganisms (GCM) 10K type strain sequencing project: providing services to taxonomists for standard genome sequencing and annotation.</title>
        <authorList>
            <consortium name="The Broad Institute Genomics Platform"/>
            <consortium name="The Broad Institute Genome Sequencing Center for Infectious Disease"/>
            <person name="Wu L."/>
            <person name="Ma J."/>
        </authorList>
    </citation>
    <scope>NUCLEOTIDE SEQUENCE [LARGE SCALE GENOMIC DNA]</scope>
    <source>
        <strain evidence="4">KACC 12649</strain>
    </source>
</reference>
<evidence type="ECO:0000256" key="2">
    <source>
        <dbReference type="SAM" id="Phobius"/>
    </source>
</evidence>
<keyword evidence="2" id="KW-0812">Transmembrane</keyword>
<proteinExistence type="predicted"/>
<gene>
    <name evidence="3" type="ORF">ACFPN5_19830</name>
</gene>
<keyword evidence="2" id="KW-0472">Membrane</keyword>